<keyword evidence="1" id="KW-0812">Transmembrane</keyword>
<accession>A0A5C4IZW4</accession>
<dbReference type="AlphaFoldDB" id="A0A5C4IZW4"/>
<comment type="caution">
    <text evidence="2">The sequence shown here is derived from an EMBL/GenBank/DDBJ whole genome shotgun (WGS) entry which is preliminary data.</text>
</comment>
<name>A0A5C4IZW4_9ACTN</name>
<keyword evidence="3" id="KW-1185">Reference proteome</keyword>
<proteinExistence type="predicted"/>
<sequence>MREQRVSQARRAPEEMVWAQMARRRTITEKARADAGFLAAAGVVAVAALCSYGAWIGAGLTAAWLYLIWLGCAKPTVCDVEKVSGDGACANHAYGRLRACWRPEHQRVKRRTLLAWTTTPSQREDTEQVWHRDGRVTAPEGAADQEAVHAPATARLLLAATIGTGVLAVLAVTIQSILPT</sequence>
<dbReference type="RefSeq" id="WP_138650036.1">
    <property type="nucleotide sequence ID" value="NZ_VCKW01000358.1"/>
</dbReference>
<evidence type="ECO:0000313" key="2">
    <source>
        <dbReference type="EMBL" id="TMQ89860.1"/>
    </source>
</evidence>
<keyword evidence="1" id="KW-1133">Transmembrane helix</keyword>
<evidence type="ECO:0000313" key="3">
    <source>
        <dbReference type="Proteomes" id="UP000309174"/>
    </source>
</evidence>
<gene>
    <name evidence="2" type="ORF">ETD83_37980</name>
</gene>
<dbReference type="EMBL" id="VCKW01000358">
    <property type="protein sequence ID" value="TMQ89860.1"/>
    <property type="molecule type" value="Genomic_DNA"/>
</dbReference>
<evidence type="ECO:0000256" key="1">
    <source>
        <dbReference type="SAM" id="Phobius"/>
    </source>
</evidence>
<keyword evidence="1" id="KW-0472">Membrane</keyword>
<feature type="transmembrane region" description="Helical" evidence="1">
    <location>
        <begin position="31"/>
        <end position="49"/>
    </location>
</feature>
<dbReference type="Proteomes" id="UP000309174">
    <property type="component" value="Unassembled WGS sequence"/>
</dbReference>
<feature type="transmembrane region" description="Helical" evidence="1">
    <location>
        <begin position="156"/>
        <end position="178"/>
    </location>
</feature>
<reference evidence="2 3" key="1">
    <citation type="submission" date="2019-05" db="EMBL/GenBank/DDBJ databases">
        <title>Draft genome sequence of Actinomadura sp. 14C53.</title>
        <authorList>
            <person name="Saricaoglu S."/>
            <person name="Isik K."/>
        </authorList>
    </citation>
    <scope>NUCLEOTIDE SEQUENCE [LARGE SCALE GENOMIC DNA]</scope>
    <source>
        <strain evidence="2 3">14C53</strain>
    </source>
</reference>
<protein>
    <submittedName>
        <fullName evidence="2">Uncharacterized protein</fullName>
    </submittedName>
</protein>
<organism evidence="2 3">
    <name type="scientific">Actinomadura soli</name>
    <dbReference type="NCBI Taxonomy" id="2508997"/>
    <lineage>
        <taxon>Bacteria</taxon>
        <taxon>Bacillati</taxon>
        <taxon>Actinomycetota</taxon>
        <taxon>Actinomycetes</taxon>
        <taxon>Streptosporangiales</taxon>
        <taxon>Thermomonosporaceae</taxon>
        <taxon>Actinomadura</taxon>
    </lineage>
</organism>